<evidence type="ECO:0000313" key="3">
    <source>
        <dbReference type="Proteomes" id="UP000544551"/>
    </source>
</evidence>
<feature type="region of interest" description="Disordered" evidence="1">
    <location>
        <begin position="1"/>
        <end position="25"/>
    </location>
</feature>
<reference evidence="2 3" key="1">
    <citation type="submission" date="2020-04" db="EMBL/GenBank/DDBJ databases">
        <authorList>
            <person name="Hitch T.C.A."/>
            <person name="Wylensek D."/>
            <person name="Clavel T."/>
        </authorList>
    </citation>
    <scope>NUCLEOTIDE SEQUENCE [LARGE SCALE GENOMIC DNA]</scope>
    <source>
        <strain evidence="2 3">BL-383-APC-3D</strain>
    </source>
</reference>
<proteinExistence type="predicted"/>
<sequence length="179" mass="20531">MTTINKKTPAGATNTNEGNEQSENNSVHTVYLLKHSESTRHTFGTWGGEDLPRDKYFPVLIECDAVAEIWNGSTGKITFNADCVETMEAEAIKRRQSEQKLEQRRRDEANRRREENEIIHRITGMDLVRDDLVIFMTQARRDGQDFQPFLDALQAIDDLDLKRAGLTSWDDDLDEEEGN</sequence>
<gene>
    <name evidence="2" type="ORF">HF853_06720</name>
</gene>
<evidence type="ECO:0000313" key="2">
    <source>
        <dbReference type="EMBL" id="NME89365.1"/>
    </source>
</evidence>
<protein>
    <recommendedName>
        <fullName evidence="4">Histidine phosphatase family protein</fullName>
    </recommendedName>
</protein>
<evidence type="ECO:0000256" key="1">
    <source>
        <dbReference type="SAM" id="MobiDB-lite"/>
    </source>
</evidence>
<dbReference type="RefSeq" id="WP_168969610.1">
    <property type="nucleotide sequence ID" value="NZ_JABAFZ010000005.1"/>
</dbReference>
<accession>A0AB36CKI0</accession>
<evidence type="ECO:0008006" key="4">
    <source>
        <dbReference type="Google" id="ProtNLM"/>
    </source>
</evidence>
<organism evidence="2 3">
    <name type="scientific">Corynebacterium stationis</name>
    <dbReference type="NCBI Taxonomy" id="1705"/>
    <lineage>
        <taxon>Bacteria</taxon>
        <taxon>Bacillati</taxon>
        <taxon>Actinomycetota</taxon>
        <taxon>Actinomycetes</taxon>
        <taxon>Mycobacteriales</taxon>
        <taxon>Corynebacteriaceae</taxon>
        <taxon>Corynebacterium</taxon>
    </lineage>
</organism>
<name>A0AB36CKI0_9CORY</name>
<dbReference type="Proteomes" id="UP000544551">
    <property type="component" value="Unassembled WGS sequence"/>
</dbReference>
<comment type="caution">
    <text evidence="2">The sequence shown here is derived from an EMBL/GenBank/DDBJ whole genome shotgun (WGS) entry which is preliminary data.</text>
</comment>
<dbReference type="EMBL" id="JABAFZ010000005">
    <property type="protein sequence ID" value="NME89365.1"/>
    <property type="molecule type" value="Genomic_DNA"/>
</dbReference>
<dbReference type="AlphaFoldDB" id="A0AB36CKI0"/>